<feature type="region of interest" description="Disordered" evidence="9">
    <location>
        <begin position="70"/>
        <end position="112"/>
    </location>
</feature>
<gene>
    <name evidence="11" type="primary">antp</name>
</gene>
<dbReference type="CDD" id="cd00086">
    <property type="entry name" value="homeodomain"/>
    <property type="match status" value="1"/>
</dbReference>
<dbReference type="AlphaFoldDB" id="U3UBU5"/>
<feature type="compositionally biased region" description="Polar residues" evidence="9">
    <location>
        <begin position="20"/>
        <end position="31"/>
    </location>
</feature>
<feature type="compositionally biased region" description="Polar residues" evidence="9">
    <location>
        <begin position="246"/>
        <end position="260"/>
    </location>
</feature>
<evidence type="ECO:0000256" key="5">
    <source>
        <dbReference type="ARBA" id="ARBA00023155"/>
    </source>
</evidence>
<comment type="similarity">
    <text evidence="2">Belongs to the Antp homeobox family.</text>
</comment>
<keyword evidence="4 7" id="KW-0238">DNA-binding</keyword>
<sequence length="260" mass="29739">MSSYFTNSYLSDLRGSNTEHFGGHLTQQGTTPCDPARQHVGQYGPTNAQGTYPRFPPYDRLEIRPIANSQQQQNQFYNQSSTISGLQNAESEDCNSVHSTGQGQATQPPAASSQFNSCKLQASTTSCLQTDVNNTNSSSSSTEQTSSQFSQNTRPETAASLTSPLYPWMRNHFGTERKRGRQTYTRYTRYQTLELEKEFHFNRYLTRRRRIEIAHALCLTERQIKIWFQNRRMKWKKENKTKLPGSDSNELSVVVHETQT</sequence>
<dbReference type="SUPFAM" id="SSF46689">
    <property type="entry name" value="Homeodomain-like"/>
    <property type="match status" value="1"/>
</dbReference>
<dbReference type="FunFam" id="1.10.10.60:FF:000017">
    <property type="entry name" value="Homeobox protein antennapedia"/>
    <property type="match status" value="1"/>
</dbReference>
<proteinExistence type="evidence at transcript level"/>
<dbReference type="Gene3D" id="1.10.10.60">
    <property type="entry name" value="Homeodomain-like"/>
    <property type="match status" value="1"/>
</dbReference>
<dbReference type="InterPro" id="IPR017970">
    <property type="entry name" value="Homeobox_CS"/>
</dbReference>
<dbReference type="InterPro" id="IPR020479">
    <property type="entry name" value="HD_metazoa"/>
</dbReference>
<dbReference type="GO" id="GO:0000981">
    <property type="term" value="F:DNA-binding transcription factor activity, RNA polymerase II-specific"/>
    <property type="evidence" value="ECO:0007669"/>
    <property type="project" value="InterPro"/>
</dbReference>
<keyword evidence="5 7" id="KW-0371">Homeobox</keyword>
<evidence type="ECO:0000256" key="2">
    <source>
        <dbReference type="ARBA" id="ARBA00009107"/>
    </source>
</evidence>
<comment type="subcellular location">
    <subcellularLocation>
        <location evidence="1 7 8">Nucleus</location>
    </subcellularLocation>
</comment>
<name>U3UBU5_9BILA</name>
<dbReference type="InterPro" id="IPR001356">
    <property type="entry name" value="HD"/>
</dbReference>
<feature type="DNA-binding region" description="Homeobox" evidence="7">
    <location>
        <begin position="180"/>
        <end position="239"/>
    </location>
</feature>
<dbReference type="PROSITE" id="PS00027">
    <property type="entry name" value="HOMEOBOX_1"/>
    <property type="match status" value="1"/>
</dbReference>
<dbReference type="GO" id="GO:0005634">
    <property type="term" value="C:nucleus"/>
    <property type="evidence" value="ECO:0007669"/>
    <property type="project" value="UniProtKB-SubCell"/>
</dbReference>
<feature type="domain" description="Homeobox" evidence="10">
    <location>
        <begin position="178"/>
        <end position="238"/>
    </location>
</feature>
<dbReference type="PROSITE" id="PS00032">
    <property type="entry name" value="ANTENNAPEDIA"/>
    <property type="match status" value="1"/>
</dbReference>
<dbReference type="GO" id="GO:0000978">
    <property type="term" value="F:RNA polymerase II cis-regulatory region sequence-specific DNA binding"/>
    <property type="evidence" value="ECO:0007669"/>
    <property type="project" value="TreeGrafter"/>
</dbReference>
<dbReference type="Pfam" id="PF00046">
    <property type="entry name" value="Homeodomain"/>
    <property type="match status" value="1"/>
</dbReference>
<evidence type="ECO:0000256" key="9">
    <source>
        <dbReference type="SAM" id="MobiDB-lite"/>
    </source>
</evidence>
<evidence type="ECO:0000256" key="1">
    <source>
        <dbReference type="ARBA" id="ARBA00004123"/>
    </source>
</evidence>
<feature type="compositionally biased region" description="Low complexity" evidence="9">
    <location>
        <begin position="70"/>
        <end position="81"/>
    </location>
</feature>
<dbReference type="PANTHER" id="PTHR45659:SF4">
    <property type="entry name" value="HOMEOBOX PROTEIN ABDOMINAL-A"/>
    <property type="match status" value="1"/>
</dbReference>
<feature type="region of interest" description="Disordered" evidence="9">
    <location>
        <begin position="132"/>
        <end position="163"/>
    </location>
</feature>
<evidence type="ECO:0000256" key="8">
    <source>
        <dbReference type="RuleBase" id="RU000682"/>
    </source>
</evidence>
<organism evidence="11">
    <name type="scientific">Euperipatoides kanangrensis</name>
    <dbReference type="NCBI Taxonomy" id="488523"/>
    <lineage>
        <taxon>Eukaryota</taxon>
        <taxon>Metazoa</taxon>
        <taxon>Ecdysozoa</taxon>
        <taxon>Onychophora</taxon>
        <taxon>Udeonychophora</taxon>
        <taxon>Euonychophora</taxon>
        <taxon>Peripatopsidae</taxon>
        <taxon>Euperipatoides</taxon>
    </lineage>
</organism>
<evidence type="ECO:0000256" key="6">
    <source>
        <dbReference type="ARBA" id="ARBA00023242"/>
    </source>
</evidence>
<reference evidence="11" key="1">
    <citation type="submission" date="2012-08" db="EMBL/GenBank/DDBJ databases">
        <title>Onychophoran hox genes.</title>
        <authorList>
            <person name="Janssen R."/>
        </authorList>
    </citation>
    <scope>NUCLEOTIDE SEQUENCE</scope>
    <source>
        <tissue evidence="11">Whole embryo</tissue>
    </source>
</reference>
<dbReference type="PRINTS" id="PR00024">
    <property type="entry name" value="HOMEOBOX"/>
</dbReference>
<evidence type="ECO:0000256" key="7">
    <source>
        <dbReference type="PROSITE-ProRule" id="PRU00108"/>
    </source>
</evidence>
<evidence type="ECO:0000259" key="10">
    <source>
        <dbReference type="PROSITE" id="PS50071"/>
    </source>
</evidence>
<protein>
    <submittedName>
        <fullName evidence="11">Antennapedia</fullName>
    </submittedName>
</protein>
<feature type="compositionally biased region" description="Polar residues" evidence="9">
    <location>
        <begin position="82"/>
        <end position="112"/>
    </location>
</feature>
<dbReference type="PANTHER" id="PTHR45659">
    <property type="entry name" value="HOMEOBOX PROTEIN HOX"/>
    <property type="match status" value="1"/>
</dbReference>
<dbReference type="GO" id="GO:0009952">
    <property type="term" value="P:anterior/posterior pattern specification"/>
    <property type="evidence" value="ECO:0007669"/>
    <property type="project" value="TreeGrafter"/>
</dbReference>
<dbReference type="SMART" id="SM00389">
    <property type="entry name" value="HOX"/>
    <property type="match status" value="1"/>
</dbReference>
<accession>U3UBU5</accession>
<evidence type="ECO:0000313" key="11">
    <source>
        <dbReference type="EMBL" id="CCK73375.2"/>
    </source>
</evidence>
<dbReference type="InterPro" id="IPR009057">
    <property type="entry name" value="Homeodomain-like_sf"/>
</dbReference>
<keyword evidence="6 7" id="KW-0539">Nucleus</keyword>
<dbReference type="InterPro" id="IPR001827">
    <property type="entry name" value="Homeobox_Antennapedia_CS"/>
</dbReference>
<dbReference type="InterPro" id="IPR050296">
    <property type="entry name" value="Antp_homeobox"/>
</dbReference>
<dbReference type="PROSITE" id="PS50071">
    <property type="entry name" value="HOMEOBOX_2"/>
    <property type="match status" value="1"/>
</dbReference>
<feature type="region of interest" description="Disordered" evidence="9">
    <location>
        <begin position="20"/>
        <end position="58"/>
    </location>
</feature>
<evidence type="ECO:0000256" key="3">
    <source>
        <dbReference type="ARBA" id="ARBA00022473"/>
    </source>
</evidence>
<feature type="compositionally biased region" description="Low complexity" evidence="9">
    <location>
        <begin position="133"/>
        <end position="153"/>
    </location>
</feature>
<dbReference type="SMR" id="U3UBU5"/>
<keyword evidence="3" id="KW-0217">Developmental protein</keyword>
<feature type="region of interest" description="Disordered" evidence="9">
    <location>
        <begin position="239"/>
        <end position="260"/>
    </location>
</feature>
<dbReference type="EMBL" id="HE979841">
    <property type="protein sequence ID" value="CCK73375.2"/>
    <property type="molecule type" value="mRNA"/>
</dbReference>
<evidence type="ECO:0000256" key="4">
    <source>
        <dbReference type="ARBA" id="ARBA00023125"/>
    </source>
</evidence>